<evidence type="ECO:0000313" key="6">
    <source>
        <dbReference type="Proteomes" id="UP000694580"/>
    </source>
</evidence>
<evidence type="ECO:0000313" key="5">
    <source>
        <dbReference type="Ensembl" id="ENSDCDP00010000044.1"/>
    </source>
</evidence>
<evidence type="ECO:0000256" key="3">
    <source>
        <dbReference type="ARBA" id="ARBA00023134"/>
    </source>
</evidence>
<dbReference type="InterPro" id="IPR006703">
    <property type="entry name" value="G_AIG1"/>
</dbReference>
<keyword evidence="3" id="KW-0342">GTP-binding</keyword>
<gene>
    <name evidence="5" type="primary">FXR1</name>
</gene>
<sequence length="665" mass="72925">IRQKCCPSEVRLVLIGKTGHGKSSAANTILGEKAFVEAQTENLATQHAEARETDDGKRRIKIVDTPGIFGKYAENVAAELRRAVGLCSPGPHAFVIVLRVGKYTQQEADIVEKAEETFGGTMFKHAVVLFTWGRDLGDRTVEDFVRDSGRLSELVQRCGGRCHVIDNKRWDQPGDEYKSNGVQVARLLSTVQMMSESGGGCYAANMLTMTGSRGAECGDGALLSGTLADRDSNLLITGPRFCRVFLSGPSEVRLVLIGKTGHGKSSGANTILGEKAFAENLATQRAEARETDDGKRRIKIVDTPGIFGKYAENVAAELRRAVGLCSPGPHAFVIVLRVGKYTQQEADIVEEIQGALGAAVLRHAVVLFTWGRDLGDRTVEDFVRDSGRLSELVQRCGGRCHVIDNKRWDQPGDEYKSNGVQVERLLSAVEGLAGGDGKNCYRGDETASQFRIVLLGKTGDGRSSAGNTILGGTFFEVNSSPESSTHGCVIRRNTTRGRKVTVIDTPGFFDTHLSDEELVPEVARCISACSPGPHAFVIVLRAGRYTEQEMDVVSRISESFGEDAFRHALILFTYGDDAIDERVPTIQRFVEDSDGLQKLVQKCGGRVHVVDNMDWNESQHEYRSNSVQVEKLLSTIEMIVRRVCYPTRLPPPPIFMYCNLIFCRK</sequence>
<reference evidence="5" key="2">
    <citation type="submission" date="2025-08" db="UniProtKB">
        <authorList>
            <consortium name="Ensembl"/>
        </authorList>
    </citation>
    <scope>IDENTIFICATION</scope>
</reference>
<reference evidence="5" key="3">
    <citation type="submission" date="2025-09" db="UniProtKB">
        <authorList>
            <consortium name="Ensembl"/>
        </authorList>
    </citation>
    <scope>IDENTIFICATION</scope>
</reference>
<protein>
    <recommendedName>
        <fullName evidence="4">AIG1-type G domain-containing protein</fullName>
    </recommendedName>
</protein>
<feature type="domain" description="AIG1-type G" evidence="4">
    <location>
        <begin position="249"/>
        <end position="445"/>
    </location>
</feature>
<dbReference type="Proteomes" id="UP000694580">
    <property type="component" value="Chromosome 1"/>
</dbReference>
<dbReference type="Pfam" id="PF04548">
    <property type="entry name" value="AIG1"/>
    <property type="match status" value="3"/>
</dbReference>
<comment type="similarity">
    <text evidence="1">Belongs to the TRAFAC class TrmE-Era-EngA-EngB-Septin-like GTPase superfamily. AIG1/Toc34/Toc159-like paraseptin GTPase family. IAN subfamily.</text>
</comment>
<dbReference type="InterPro" id="IPR027417">
    <property type="entry name" value="P-loop_NTPase"/>
</dbReference>
<name>A0AAY3ZUL2_9TELE</name>
<proteinExistence type="inferred from homology"/>
<dbReference type="Gene3D" id="3.40.50.300">
    <property type="entry name" value="P-loop containing nucleotide triphosphate hydrolases"/>
    <property type="match status" value="3"/>
</dbReference>
<dbReference type="PANTHER" id="PTHR10903:SF62">
    <property type="entry name" value="GTPASE IMAP FAMILY MEMBER 4-LIKE-RELATED"/>
    <property type="match status" value="1"/>
</dbReference>
<reference evidence="5 6" key="1">
    <citation type="submission" date="2020-06" db="EMBL/GenBank/DDBJ databases">
        <authorList>
            <consortium name="Wellcome Sanger Institute Data Sharing"/>
        </authorList>
    </citation>
    <scope>NUCLEOTIDE SEQUENCE [LARGE SCALE GENOMIC DNA]</scope>
</reference>
<dbReference type="GeneTree" id="ENSGT01150000286992"/>
<accession>A0AAY3ZUL2</accession>
<dbReference type="FunFam" id="3.40.50.300:FF:000366">
    <property type="entry name" value="GTPase, IMAP family member 2"/>
    <property type="match status" value="3"/>
</dbReference>
<dbReference type="InterPro" id="IPR045058">
    <property type="entry name" value="GIMA/IAN/Toc"/>
</dbReference>
<keyword evidence="2" id="KW-0547">Nucleotide-binding</keyword>
<dbReference type="PROSITE" id="PS51720">
    <property type="entry name" value="G_AIG1"/>
    <property type="match status" value="3"/>
</dbReference>
<evidence type="ECO:0000256" key="2">
    <source>
        <dbReference type="ARBA" id="ARBA00022741"/>
    </source>
</evidence>
<dbReference type="Ensembl" id="ENSDCDT00010000045.1">
    <property type="protein sequence ID" value="ENSDCDP00010000044.1"/>
    <property type="gene ID" value="ENSDCDG00010000028.1"/>
</dbReference>
<keyword evidence="6" id="KW-1185">Reference proteome</keyword>
<feature type="domain" description="AIG1-type G" evidence="4">
    <location>
        <begin position="7"/>
        <end position="212"/>
    </location>
</feature>
<dbReference type="SUPFAM" id="SSF52540">
    <property type="entry name" value="P-loop containing nucleoside triphosphate hydrolases"/>
    <property type="match status" value="3"/>
</dbReference>
<evidence type="ECO:0000259" key="4">
    <source>
        <dbReference type="PROSITE" id="PS51720"/>
    </source>
</evidence>
<feature type="domain" description="AIG1-type G" evidence="4">
    <location>
        <begin position="447"/>
        <end position="654"/>
    </location>
</feature>
<organism evidence="5 6">
    <name type="scientific">Denticeps clupeoides</name>
    <name type="common">denticle herring</name>
    <dbReference type="NCBI Taxonomy" id="299321"/>
    <lineage>
        <taxon>Eukaryota</taxon>
        <taxon>Metazoa</taxon>
        <taxon>Chordata</taxon>
        <taxon>Craniata</taxon>
        <taxon>Vertebrata</taxon>
        <taxon>Euteleostomi</taxon>
        <taxon>Actinopterygii</taxon>
        <taxon>Neopterygii</taxon>
        <taxon>Teleostei</taxon>
        <taxon>Clupei</taxon>
        <taxon>Clupeiformes</taxon>
        <taxon>Denticipitoidei</taxon>
        <taxon>Denticipitidae</taxon>
        <taxon>Denticeps</taxon>
    </lineage>
</organism>
<dbReference type="AlphaFoldDB" id="A0AAY3ZUL2"/>
<evidence type="ECO:0000256" key="1">
    <source>
        <dbReference type="ARBA" id="ARBA00008535"/>
    </source>
</evidence>
<dbReference type="GO" id="GO:0005525">
    <property type="term" value="F:GTP binding"/>
    <property type="evidence" value="ECO:0007669"/>
    <property type="project" value="UniProtKB-KW"/>
</dbReference>
<dbReference type="PANTHER" id="PTHR10903">
    <property type="entry name" value="GTPASE, IMAP FAMILY MEMBER-RELATED"/>
    <property type="match status" value="1"/>
</dbReference>